<evidence type="ECO:0000259" key="7">
    <source>
        <dbReference type="Pfam" id="PF11732"/>
    </source>
</evidence>
<evidence type="ECO:0000256" key="2">
    <source>
        <dbReference type="ARBA" id="ARBA00007857"/>
    </source>
</evidence>
<feature type="compositionally biased region" description="Low complexity" evidence="5">
    <location>
        <begin position="603"/>
        <end position="614"/>
    </location>
</feature>
<feature type="compositionally biased region" description="Basic and acidic residues" evidence="5">
    <location>
        <begin position="1828"/>
        <end position="1867"/>
    </location>
</feature>
<feature type="compositionally biased region" description="Polar residues" evidence="5">
    <location>
        <begin position="64"/>
        <end position="76"/>
    </location>
</feature>
<dbReference type="Pfam" id="PF16134">
    <property type="entry name" value="THOC2_N"/>
    <property type="match status" value="1"/>
</dbReference>
<evidence type="ECO:0000313" key="9">
    <source>
        <dbReference type="EMBL" id="KAF2273825.1"/>
    </source>
</evidence>
<keyword evidence="4" id="KW-0539">Nucleus</keyword>
<dbReference type="EMBL" id="ML986507">
    <property type="protein sequence ID" value="KAF2273825.1"/>
    <property type="molecule type" value="Genomic_DNA"/>
</dbReference>
<feature type="compositionally biased region" description="Basic and acidic residues" evidence="5">
    <location>
        <begin position="1874"/>
        <end position="1899"/>
    </location>
</feature>
<dbReference type="GO" id="GO:0006397">
    <property type="term" value="P:mRNA processing"/>
    <property type="evidence" value="ECO:0007669"/>
    <property type="project" value="InterPro"/>
</dbReference>
<dbReference type="OrthoDB" id="29024at2759"/>
<keyword evidence="10" id="KW-1185">Reference proteome</keyword>
<feature type="compositionally biased region" description="Basic and acidic residues" evidence="5">
    <location>
        <begin position="1908"/>
        <end position="1930"/>
    </location>
</feature>
<feature type="compositionally biased region" description="Basic and acidic residues" evidence="5">
    <location>
        <begin position="2461"/>
        <end position="2476"/>
    </location>
</feature>
<comment type="similarity">
    <text evidence="2">Belongs to the THOC2 family.</text>
</comment>
<feature type="compositionally biased region" description="Basic and acidic residues" evidence="5">
    <location>
        <begin position="2024"/>
        <end position="2040"/>
    </location>
</feature>
<feature type="compositionally biased region" description="Basic and acidic residues" evidence="5">
    <location>
        <begin position="1654"/>
        <end position="1664"/>
    </location>
</feature>
<feature type="compositionally biased region" description="Low complexity" evidence="5">
    <location>
        <begin position="33"/>
        <end position="50"/>
    </location>
</feature>
<feature type="compositionally biased region" description="Basic and acidic residues" evidence="5">
    <location>
        <begin position="2120"/>
        <end position="2131"/>
    </location>
</feature>
<evidence type="ECO:0000256" key="5">
    <source>
        <dbReference type="SAM" id="MobiDB-lite"/>
    </source>
</evidence>
<feature type="domain" description="THO complex subunitTHOC2 C-terminal" evidence="6">
    <location>
        <begin position="1267"/>
        <end position="1577"/>
    </location>
</feature>
<feature type="domain" description="THO complex subunitTHOC2 N-terminal" evidence="7">
    <location>
        <begin position="891"/>
        <end position="963"/>
    </location>
</feature>
<feature type="compositionally biased region" description="Polar residues" evidence="5">
    <location>
        <begin position="1635"/>
        <end position="1653"/>
    </location>
</feature>
<feature type="compositionally biased region" description="Basic residues" evidence="5">
    <location>
        <begin position="1"/>
        <end position="10"/>
    </location>
</feature>
<feature type="region of interest" description="Disordered" evidence="5">
    <location>
        <begin position="594"/>
        <end position="626"/>
    </location>
</feature>
<feature type="compositionally biased region" description="Polar residues" evidence="5">
    <location>
        <begin position="2085"/>
        <end position="2100"/>
    </location>
</feature>
<gene>
    <name evidence="9" type="ORF">EI97DRAFT_444632</name>
</gene>
<feature type="compositionally biased region" description="Basic and acidic residues" evidence="5">
    <location>
        <begin position="1779"/>
        <end position="1818"/>
    </location>
</feature>
<feature type="compositionally biased region" description="Basic and acidic residues" evidence="5">
    <location>
        <begin position="2286"/>
        <end position="2336"/>
    </location>
</feature>
<dbReference type="PANTHER" id="PTHR21597">
    <property type="entry name" value="THO2 PROTEIN"/>
    <property type="match status" value="1"/>
</dbReference>
<feature type="compositionally biased region" description="Basic and acidic residues" evidence="5">
    <location>
        <begin position="1195"/>
        <end position="1224"/>
    </location>
</feature>
<sequence>MAPPGKRKRPERSDTIDSNSRPSPHRPQNLGLANAQQQSQQQQANNSPASRRPSRNQGRGVPSTPGSPSVAPSSGTMAPPAAPPPQNRAPPAAQAAPAQANPPSTPQSNVPAPTGQSPHSNQYVTQERVDTWSRQGRKAVIEVGAQAQAEGDMLTLSLVFEEIIQSAIDRVLDPVELGSTVQEILARPKSDALDPIPLFLETVSTIVEMIQPPGPVKPVSTSLPEPIKPMLQATGIDTAHMRSIFPENVLVPLELVNPTFPKMAIRKATNALYLASNYNLLREESEGYSKLITEYFTTVQNQPPSEDVVISTFQRVKALIGAFNLDVGRVLDITLDVFGTLLVKHVRFFVKYLRASSWWPEQSVPHGISWEEPLISTLPLWASPGFKKWTYSAEDKEGQLRLRRERDRLFWDRVDAVGFKAFFELGSRKITSGAPSEEVIASMAASIANMENVNATEVQKDTKKKESTSDFKQIREWAEEWMAQTGTLPPSGNRIAAQLLGFKLRFYASDTRDAHDVLPDNLIHLAALLIKIGFISLADLYPHLYPLDQDMLAHKDKLFQEKAKAEGKANATPLNALAMAAALPDETLPAPVSRLRDAESKANSKSASERATPAAEEEQQPKEKLPEPVDQKIALLRSLLCIGALPEAFFILGKFPWLLDVYPDLHRYLFRLAHHSLSGVYQPSDEPPLESKRAQPNGSPANGSCPSDYVPRRTLRWAKLEEKDAGDGIDYRFYWDDWSDNVPVCQNVDDVFRLCKSLLQFVGLECGKDAVLLTKLYRIGRKSLAEDPSEDNYNRWILLSKKFLAPALTFSGRSPGVVNEAWELFKIFDTATRYSIYTTWFTRRDRSDPRARPWAARLDVVAANFQELDIETKRIFRRISKENWKEMGRLLAKPAYATPGLVFELALKQAESYSNMTDSLVECCRFATFLGFDSLNWAFINSLCKQRNTMRSDGMLAENWLKNTAHFIGRAYRRYSLIDPTPILQFVADRLLQGKLFVMEILEQLLTSMAGIGPVLSLTETQVHGLSAGPLLRAFTLEHYLGDMRHLNKLSSRRLLKCLKDADLAAQILVSLAIELEQYVFRPEFEEAGTPLKVIGTNLDRLRSNFDQYLDFLQSSLTIDEFDAMVPRVVELISEYGVSPSIAFSICRASISARINAARNKRPTSAPEPAATETEQVNGDTTMSGTEEAPAADEAGEKSQARSEDTEMKDANVNGDVERKDRPTTENPTSPDGPHNPALFDQRQQNPEIDSIVKSLQANVPDVYGSHLCPTFFVTFWQLSLVDVFTVTPMKEMKLYNAASKHFQDKASQLPPLSRNVSGEARARRDAEVQSYHDQGAAFREENKAMLTHALQMRKYLAEEMHTWFTGIPMVDAKSVELYDTLLQDCFLPRIQLSPQDAHFAAAMFKYMHDIGVPGFRSMKFLDQLFRRKLLTNIIFMCSEREASNLGRFLNDVLKELNTWHSSQANYIKFSQGSKKNSPGFGKTFNADRSPATFLDFAEFQSLLNKWHDQIYGALKACLKSDEYMHIRNAINVLKAVAPSFPKIDSMGKAIYQMVHDVSENDEREDIKLVATSVLGDIKKGDKQRMPLQTFNPQAKVAVPVSATGAAKVADAGRSETPQEATARLNASAPAFTPRTAQTNGTPQSPPATVSTQKDNKPIEEAKRALPARAAPETRVNAPEPARPTPQAETRPPVQPPRADRESSTRGPPRDTQPGPPTPQAGPGVPRPESRGSTGHQTPGNKVIPGLPPRPETQPSRPRLSERAGSDRGPDYNGAPPRPDARHNGAPDFGRPDRDTQREHSIRDMHQREPFRERHEMSPGRGRGRTPPPERREPGWGSRDLRDEREPRDSREFHDERSMRPPPRDMRPVPPPYHQRDARDIRDTIHAREMRDVRERDPRGPPLPPADGPRRPHGRELPPQEDVVPYRRDFPNQSLRVGDRGPSHVMRDMPDRPPLNGTPSAGGRLPPRGERDMMDPGRAKVLEEEQAANDFRSDRESRHGRSSRGQSPVPRRERMPGGYQGRNEPARDLRDDRLYDRAPLEHAPLNDYPVGRERRDDGPGAAPTGPRGGRNEPAASGRVSRDMFMSSSGPSRPSGYQAQDPNYGRLNPPSDNVPSGPRNPHTDRRDQRWEVADQAQPTARAPPSGPSQQNEPGVYPDRMKEMMSAPALQTDVHPPSGPRGVGRTPSGPAASSPSTRGPPTGPSYGDRGPRTSGHALRAINNVLGQNQSSGGGYNDVNPSTPSLQVRGRGAARAGGFPEGGPNMPSPVGSGSHPGTPNPSMRPDLPPSRHDRGPPPDDGRYDARGPRDREGRRSERSGRQRSRSPERGERKGEERGSRNGPPPERFARKEEQQDRGGEREREREPRGSSGRDKRSSSDRDGGGRRERVEREGGEQPSRDGGRERRERSGRGDEGRSFGQEMAPASSSRRGPPPPGPGEAPAWSGNGGRGADFRQQQQQQGGDMRRGERRAPRDEARDMRKRGPPGGEEPPSHRDQKRPRRSQG</sequence>
<organism evidence="9 10">
    <name type="scientific">Westerdykella ornata</name>
    <dbReference type="NCBI Taxonomy" id="318751"/>
    <lineage>
        <taxon>Eukaryota</taxon>
        <taxon>Fungi</taxon>
        <taxon>Dikarya</taxon>
        <taxon>Ascomycota</taxon>
        <taxon>Pezizomycotina</taxon>
        <taxon>Dothideomycetes</taxon>
        <taxon>Pleosporomycetidae</taxon>
        <taxon>Pleosporales</taxon>
        <taxon>Sporormiaceae</taxon>
        <taxon>Westerdykella</taxon>
    </lineage>
</organism>
<feature type="compositionally biased region" description="Polar residues" evidence="5">
    <location>
        <begin position="694"/>
        <end position="705"/>
    </location>
</feature>
<proteinExistence type="inferred from homology"/>
<dbReference type="InterPro" id="IPR021726">
    <property type="entry name" value="THO_THOC2_N"/>
</dbReference>
<evidence type="ECO:0000256" key="4">
    <source>
        <dbReference type="ARBA" id="ARBA00023242"/>
    </source>
</evidence>
<feature type="region of interest" description="Disordered" evidence="5">
    <location>
        <begin position="683"/>
        <end position="707"/>
    </location>
</feature>
<dbReference type="Proteomes" id="UP000800097">
    <property type="component" value="Unassembled WGS sequence"/>
</dbReference>
<feature type="compositionally biased region" description="Basic and acidic residues" evidence="5">
    <location>
        <begin position="1937"/>
        <end position="1951"/>
    </location>
</feature>
<evidence type="ECO:0000259" key="8">
    <source>
        <dbReference type="Pfam" id="PF16134"/>
    </source>
</evidence>
<evidence type="ECO:0000256" key="1">
    <source>
        <dbReference type="ARBA" id="ARBA00004123"/>
    </source>
</evidence>
<dbReference type="GO" id="GO:0000445">
    <property type="term" value="C:THO complex part of transcription export complex"/>
    <property type="evidence" value="ECO:0007669"/>
    <property type="project" value="TreeGrafter"/>
</dbReference>
<feature type="region of interest" description="Disordered" evidence="5">
    <location>
        <begin position="1159"/>
        <end position="1241"/>
    </location>
</feature>
<name>A0A6A6JC19_WESOR</name>
<feature type="domain" description="THO complex subunit 2 N-terminal" evidence="8">
    <location>
        <begin position="124"/>
        <end position="889"/>
    </location>
</feature>
<feature type="compositionally biased region" description="Basic and acidic residues" evidence="5">
    <location>
        <begin position="2344"/>
        <end position="2414"/>
    </location>
</feature>
<dbReference type="InterPro" id="IPR032302">
    <property type="entry name" value="THOC2_N"/>
</dbReference>
<evidence type="ECO:0000256" key="3">
    <source>
        <dbReference type="ARBA" id="ARBA00019596"/>
    </source>
</evidence>
<dbReference type="PANTHER" id="PTHR21597:SF0">
    <property type="entry name" value="THO COMPLEX SUBUNIT 2"/>
    <property type="match status" value="1"/>
</dbReference>
<evidence type="ECO:0000313" key="10">
    <source>
        <dbReference type="Proteomes" id="UP000800097"/>
    </source>
</evidence>
<feature type="region of interest" description="Disordered" evidence="5">
    <location>
        <begin position="1"/>
        <end position="130"/>
    </location>
</feature>
<feature type="compositionally biased region" description="Polar residues" evidence="5">
    <location>
        <begin position="106"/>
        <end position="125"/>
    </location>
</feature>
<feature type="compositionally biased region" description="Polar residues" evidence="5">
    <location>
        <begin position="1731"/>
        <end position="1740"/>
    </location>
</feature>
<feature type="compositionally biased region" description="Low complexity" evidence="5">
    <location>
        <begin position="2182"/>
        <end position="2198"/>
    </location>
</feature>
<feature type="compositionally biased region" description="Low complexity" evidence="5">
    <location>
        <begin position="2451"/>
        <end position="2460"/>
    </location>
</feature>
<dbReference type="GO" id="GO:0003729">
    <property type="term" value="F:mRNA binding"/>
    <property type="evidence" value="ECO:0007669"/>
    <property type="project" value="TreeGrafter"/>
</dbReference>
<comment type="subcellular location">
    <subcellularLocation>
        <location evidence="1">Nucleus</location>
    </subcellularLocation>
</comment>
<feature type="compositionally biased region" description="Polar residues" evidence="5">
    <location>
        <begin position="1173"/>
        <end position="1185"/>
    </location>
</feature>
<dbReference type="RefSeq" id="XP_033651364.1">
    <property type="nucleotide sequence ID" value="XM_033799913.1"/>
</dbReference>
<dbReference type="Pfam" id="PF11262">
    <property type="entry name" value="Tho2"/>
    <property type="match status" value="1"/>
</dbReference>
<dbReference type="InterPro" id="IPR040007">
    <property type="entry name" value="Tho2"/>
</dbReference>
<dbReference type="GO" id="GO:0006406">
    <property type="term" value="P:mRNA export from nucleus"/>
    <property type="evidence" value="ECO:0007669"/>
    <property type="project" value="InterPro"/>
</dbReference>
<protein>
    <recommendedName>
        <fullName evidence="3">THO complex subunit 2</fullName>
    </recommendedName>
</protein>
<feature type="region of interest" description="Disordered" evidence="5">
    <location>
        <begin position="1609"/>
        <end position="2502"/>
    </location>
</feature>
<evidence type="ECO:0000259" key="6">
    <source>
        <dbReference type="Pfam" id="PF11262"/>
    </source>
</evidence>
<feature type="compositionally biased region" description="Basic and acidic residues" evidence="5">
    <location>
        <begin position="1759"/>
        <end position="1770"/>
    </location>
</feature>
<dbReference type="InterPro" id="IPR021418">
    <property type="entry name" value="THO_THOC2_C"/>
</dbReference>
<accession>A0A6A6JC19</accession>
<feature type="compositionally biased region" description="Low complexity" evidence="5">
    <location>
        <begin position="2246"/>
        <end position="2255"/>
    </location>
</feature>
<reference evidence="9" key="1">
    <citation type="journal article" date="2020" name="Stud. Mycol.">
        <title>101 Dothideomycetes genomes: a test case for predicting lifestyles and emergence of pathogens.</title>
        <authorList>
            <person name="Haridas S."/>
            <person name="Albert R."/>
            <person name="Binder M."/>
            <person name="Bloem J."/>
            <person name="Labutti K."/>
            <person name="Salamov A."/>
            <person name="Andreopoulos B."/>
            <person name="Baker S."/>
            <person name="Barry K."/>
            <person name="Bills G."/>
            <person name="Bluhm B."/>
            <person name="Cannon C."/>
            <person name="Castanera R."/>
            <person name="Culley D."/>
            <person name="Daum C."/>
            <person name="Ezra D."/>
            <person name="Gonzalez J."/>
            <person name="Henrissat B."/>
            <person name="Kuo A."/>
            <person name="Liang C."/>
            <person name="Lipzen A."/>
            <person name="Lutzoni F."/>
            <person name="Magnuson J."/>
            <person name="Mondo S."/>
            <person name="Nolan M."/>
            <person name="Ohm R."/>
            <person name="Pangilinan J."/>
            <person name="Park H.-J."/>
            <person name="Ramirez L."/>
            <person name="Alfaro M."/>
            <person name="Sun H."/>
            <person name="Tritt A."/>
            <person name="Yoshinaga Y."/>
            <person name="Zwiers L.-H."/>
            <person name="Turgeon B."/>
            <person name="Goodwin S."/>
            <person name="Spatafora J."/>
            <person name="Crous P."/>
            <person name="Grigoriev I."/>
        </authorList>
    </citation>
    <scope>NUCLEOTIDE SEQUENCE</scope>
    <source>
        <strain evidence="9">CBS 379.55</strain>
    </source>
</reference>
<feature type="compositionally biased region" description="Basic residues" evidence="5">
    <location>
        <begin position="2493"/>
        <end position="2502"/>
    </location>
</feature>
<dbReference type="Pfam" id="PF11732">
    <property type="entry name" value="Thoc2"/>
    <property type="match status" value="1"/>
</dbReference>
<dbReference type="GeneID" id="54553088"/>
<feature type="compositionally biased region" description="Low complexity" evidence="5">
    <location>
        <begin position="89"/>
        <end position="102"/>
    </location>
</feature>
<feature type="compositionally biased region" description="Basic and acidic residues" evidence="5">
    <location>
        <begin position="1967"/>
        <end position="1983"/>
    </location>
</feature>